<dbReference type="GO" id="GO:0005759">
    <property type="term" value="C:mitochondrial matrix"/>
    <property type="evidence" value="ECO:0007669"/>
    <property type="project" value="UniProtKB-SubCell"/>
</dbReference>
<dbReference type="KEGG" id="ndi:NDAI_0D00250"/>
<dbReference type="PANTHER" id="PTHR22602">
    <property type="entry name" value="TRANSFERASE CAF17, MITOCHONDRIAL-RELATED"/>
    <property type="match status" value="1"/>
</dbReference>
<protein>
    <submittedName>
        <fullName evidence="5">Uncharacterized protein</fullName>
    </submittedName>
</protein>
<dbReference type="InterPro" id="IPR045179">
    <property type="entry name" value="YgfZ/GcvT"/>
</dbReference>
<dbReference type="GeneID" id="11494843"/>
<evidence type="ECO:0000256" key="3">
    <source>
        <dbReference type="ARBA" id="ARBA00023128"/>
    </source>
</evidence>
<dbReference type="STRING" id="1071378.G0W978"/>
<evidence type="ECO:0000256" key="4">
    <source>
        <dbReference type="ARBA" id="ARBA00093447"/>
    </source>
</evidence>
<dbReference type="RefSeq" id="XP_003669582.1">
    <property type="nucleotide sequence ID" value="XM_003669534.1"/>
</dbReference>
<dbReference type="eggNOG" id="KOG2929">
    <property type="taxonomic scope" value="Eukaryota"/>
</dbReference>
<dbReference type="HOGENOM" id="CLU_007884_7_3_1"/>
<dbReference type="InterPro" id="IPR027266">
    <property type="entry name" value="TrmE/GcvT-like"/>
</dbReference>
<keyword evidence="3" id="KW-0496">Mitochondrion</keyword>
<keyword evidence="6" id="KW-1185">Reference proteome</keyword>
<dbReference type="PANTHER" id="PTHR22602:SF0">
    <property type="entry name" value="TRANSFERASE CAF17, MITOCHONDRIAL-RELATED"/>
    <property type="match status" value="1"/>
</dbReference>
<gene>
    <name evidence="5" type="primary">NDAI0D00250</name>
    <name evidence="5" type="ordered locus">NDAI_0D00250</name>
</gene>
<dbReference type="OrthoDB" id="191995at2759"/>
<sequence>MKTFTCYGVRYVNRTYMITNSSKVHRFLSTKLLSSTSHRLKSTDPNLANSGNATTSITPTGLFTYAELSNKSYIKIRGPDAPKFLNGTITSKLLPHFIKKNLTTIETKTDDGNDSNIPKEIPEFDMTQGNWGLYQDSGFNGPYVTRFGQYTGLLNGKGKLITDLIVYPTPLLSQDATLMKYPTYLLELNNSIITRIVSTLETHKLTSKIKIEKLDPKEFKTWDVSIKFENIPHDVENPWIDNILNPIQLMKTPEDAFAFTESVISTLFAGHEDDILAMYVERRTDPIVQLDGAAPQLFRIVTKNKVEDISKLFNQQAFPFEFSFGKVQPSTFRKFRFHYGFVDGYEDIKPESNLPLELNFDYLPNTVSDNKGCYVGQELTARTFSTGILRKRLIPVKLTNWEKLDNLIKNQVVNPDNETNCLLEVQMKSTGKEQNIVDKTMAPNPFTTKSPFGTSNAHIAKKLRKKRPVGSLIAHEGENGIVMMRTEHFPSAFKPDGKDHGQFYISLKENENENDIENGKDIVGVVPKRPYWFHDWQRSN</sequence>
<comment type="subcellular location">
    <subcellularLocation>
        <location evidence="1">Mitochondrion matrix</location>
    </subcellularLocation>
</comment>
<evidence type="ECO:0000313" key="6">
    <source>
        <dbReference type="Proteomes" id="UP000000689"/>
    </source>
</evidence>
<dbReference type="SUPFAM" id="SSF103025">
    <property type="entry name" value="Folate-binding domain"/>
    <property type="match status" value="1"/>
</dbReference>
<dbReference type="OMA" id="PFECNLD"/>
<evidence type="ECO:0000256" key="1">
    <source>
        <dbReference type="ARBA" id="ARBA00004305"/>
    </source>
</evidence>
<accession>G0W978</accession>
<name>G0W978_NAUDC</name>
<dbReference type="NCBIfam" id="TIGR03317">
    <property type="entry name" value="ygfZ_signature"/>
    <property type="match status" value="1"/>
</dbReference>
<dbReference type="GO" id="GO:0016226">
    <property type="term" value="P:iron-sulfur cluster assembly"/>
    <property type="evidence" value="ECO:0007669"/>
    <property type="project" value="TreeGrafter"/>
</dbReference>
<dbReference type="AlphaFoldDB" id="G0W978"/>
<proteinExistence type="inferred from homology"/>
<reference evidence="5 6" key="1">
    <citation type="journal article" date="2011" name="Proc. Natl. Acad. Sci. U.S.A.">
        <title>Evolutionary erosion of yeast sex chromosomes by mating-type switching accidents.</title>
        <authorList>
            <person name="Gordon J.L."/>
            <person name="Armisen D."/>
            <person name="Proux-Wera E."/>
            <person name="Oheigeartaigh S.S."/>
            <person name="Byrne K.P."/>
            <person name="Wolfe K.H."/>
        </authorList>
    </citation>
    <scope>NUCLEOTIDE SEQUENCE [LARGE SCALE GENOMIC DNA]</scope>
    <source>
        <strain evidence="6">ATCC 10597 / BCRC 20456 / CBS 421 / NBRC 0211 / NRRL Y-12639</strain>
    </source>
</reference>
<evidence type="ECO:0000256" key="2">
    <source>
        <dbReference type="ARBA" id="ARBA00022946"/>
    </source>
</evidence>
<keyword evidence="2" id="KW-0809">Transit peptide</keyword>
<dbReference type="Gene3D" id="2.40.30.160">
    <property type="match status" value="1"/>
</dbReference>
<dbReference type="InterPro" id="IPR017703">
    <property type="entry name" value="YgfZ/GCV_T_CS"/>
</dbReference>
<dbReference type="Gene3D" id="3.30.1360.120">
    <property type="entry name" value="Probable tRNA modification gtpase trme, domain 1"/>
    <property type="match status" value="1"/>
</dbReference>
<evidence type="ECO:0000313" key="5">
    <source>
        <dbReference type="EMBL" id="CCD24339.1"/>
    </source>
</evidence>
<dbReference type="GO" id="GO:0051604">
    <property type="term" value="P:protein maturation"/>
    <property type="evidence" value="ECO:0007669"/>
    <property type="project" value="EnsemblFungi"/>
</dbReference>
<dbReference type="EMBL" id="HE580270">
    <property type="protein sequence ID" value="CCD24339.1"/>
    <property type="molecule type" value="Genomic_DNA"/>
</dbReference>
<comment type="similarity">
    <text evidence="4">Belongs to the GcvT family. CAF17/IBA57 subfamily.</text>
</comment>
<dbReference type="Proteomes" id="UP000000689">
    <property type="component" value="Chromosome 4"/>
</dbReference>
<organism evidence="5 6">
    <name type="scientific">Naumovozyma dairenensis (strain ATCC 10597 / BCRC 20456 / CBS 421 / NBRC 0211 / NRRL Y-12639)</name>
    <name type="common">Saccharomyces dairenensis</name>
    <dbReference type="NCBI Taxonomy" id="1071378"/>
    <lineage>
        <taxon>Eukaryota</taxon>
        <taxon>Fungi</taxon>
        <taxon>Dikarya</taxon>
        <taxon>Ascomycota</taxon>
        <taxon>Saccharomycotina</taxon>
        <taxon>Saccharomycetes</taxon>
        <taxon>Saccharomycetales</taxon>
        <taxon>Saccharomycetaceae</taxon>
        <taxon>Naumovozyma</taxon>
    </lineage>
</organism>